<name>A0A1V4B3K2_9PAST</name>
<dbReference type="Gene3D" id="3.40.190.10">
    <property type="entry name" value="Periplasmic binding protein-like II"/>
    <property type="match status" value="2"/>
</dbReference>
<feature type="binding site" evidence="6">
    <location>
        <position position="61"/>
    </location>
    <ligand>
        <name>molybdate</name>
        <dbReference type="ChEBI" id="CHEBI:36264"/>
    </ligand>
</feature>
<dbReference type="NCBIfam" id="NF007958">
    <property type="entry name" value="PRK10677.1"/>
    <property type="match status" value="1"/>
</dbReference>
<evidence type="ECO:0000256" key="6">
    <source>
        <dbReference type="PIRSR" id="PIRSR004846-1"/>
    </source>
</evidence>
<dbReference type="AlphaFoldDB" id="A0A1V4B3K2"/>
<dbReference type="CDD" id="cd13536">
    <property type="entry name" value="PBP2_EcModA"/>
    <property type="match status" value="1"/>
</dbReference>
<dbReference type="PIRSF" id="PIRSF004846">
    <property type="entry name" value="ModA"/>
    <property type="match status" value="1"/>
</dbReference>
<dbReference type="GO" id="GO:0015689">
    <property type="term" value="P:molybdate ion transport"/>
    <property type="evidence" value="ECO:0007669"/>
    <property type="project" value="InterPro"/>
</dbReference>
<comment type="subunit">
    <text evidence="5">The complex is composed of two ATP-binding proteins (ModC), two transmembrane proteins (ModB) and a solute-binding protein (ModA).</text>
</comment>
<dbReference type="FunFam" id="3.40.190.10:FF:000035">
    <property type="entry name" value="Molybdate ABC transporter substrate-binding protein"/>
    <property type="match status" value="1"/>
</dbReference>
<dbReference type="PANTHER" id="PTHR30632:SF17">
    <property type="entry name" value="MOLYBDATE-BINDING PROTEIN MODA"/>
    <property type="match status" value="1"/>
</dbReference>
<protein>
    <submittedName>
        <fullName evidence="8">Molybdenum ABC transporter periplasmic binding protein</fullName>
    </submittedName>
</protein>
<feature type="binding site" evidence="6">
    <location>
        <position position="173"/>
    </location>
    <ligand>
        <name>molybdate</name>
        <dbReference type="ChEBI" id="CHEBI:36264"/>
    </ligand>
</feature>
<dbReference type="GO" id="GO:0046872">
    <property type="term" value="F:metal ion binding"/>
    <property type="evidence" value="ECO:0007669"/>
    <property type="project" value="UniProtKB-KW"/>
</dbReference>
<organism evidence="8 9">
    <name type="scientific">Canicola haemoglobinophilus</name>
    <dbReference type="NCBI Taxonomy" id="733"/>
    <lineage>
        <taxon>Bacteria</taxon>
        <taxon>Pseudomonadati</taxon>
        <taxon>Pseudomonadota</taxon>
        <taxon>Gammaproteobacteria</taxon>
        <taxon>Pasteurellales</taxon>
        <taxon>Pasteurellaceae</taxon>
        <taxon>Canicola</taxon>
    </lineage>
</organism>
<keyword evidence="2 6" id="KW-0500">Molybdenum</keyword>
<comment type="similarity">
    <text evidence="1">Belongs to the bacterial solute-binding protein ModA family.</text>
</comment>
<accession>A0A1V4B3K2</accession>
<evidence type="ECO:0000256" key="5">
    <source>
        <dbReference type="ARBA" id="ARBA00062515"/>
    </source>
</evidence>
<evidence type="ECO:0000256" key="3">
    <source>
        <dbReference type="ARBA" id="ARBA00022723"/>
    </source>
</evidence>
<dbReference type="GO" id="GO:0030973">
    <property type="term" value="F:molybdate ion binding"/>
    <property type="evidence" value="ECO:0007669"/>
    <property type="project" value="TreeGrafter"/>
</dbReference>
<sequence>MKLHKVLLSIVASTCLSFSFVAQAKITVFAAASMTNVLQEIKSEYVKANPKNEMDFSFASSSVLARQISQGAPAQVFISANQKWMDFLEEKGAIETKSRRDLVGNRLVMVAPKESKIENVDVLNSQWHSHLANTYLAVGDPDHVPAGKYAKEAFIFLKQWGDLETKLARANNVRAALALVEQGESPLGVVYATDAAASQKVKTVAIFPENSHPAIEYPVAIVKGQDNEESRQFLAYLQSESAVKIFQKFGFSIK</sequence>
<dbReference type="InterPro" id="IPR005950">
    <property type="entry name" value="ModA"/>
</dbReference>
<dbReference type="GO" id="GO:1901359">
    <property type="term" value="F:tungstate binding"/>
    <property type="evidence" value="ECO:0007669"/>
    <property type="project" value="UniProtKB-ARBA"/>
</dbReference>
<feature type="binding site" evidence="6">
    <location>
        <position position="191"/>
    </location>
    <ligand>
        <name>molybdate</name>
        <dbReference type="ChEBI" id="CHEBI:36264"/>
    </ligand>
</feature>
<dbReference type="PANTHER" id="PTHR30632">
    <property type="entry name" value="MOLYBDATE-BINDING PERIPLASMIC PROTEIN"/>
    <property type="match status" value="1"/>
</dbReference>
<evidence type="ECO:0000256" key="2">
    <source>
        <dbReference type="ARBA" id="ARBA00022505"/>
    </source>
</evidence>
<dbReference type="Pfam" id="PF13531">
    <property type="entry name" value="SBP_bac_11"/>
    <property type="match status" value="1"/>
</dbReference>
<evidence type="ECO:0000313" key="8">
    <source>
        <dbReference type="EMBL" id="STO60385.1"/>
    </source>
</evidence>
<dbReference type="SUPFAM" id="SSF53850">
    <property type="entry name" value="Periplasmic binding protein-like II"/>
    <property type="match status" value="1"/>
</dbReference>
<evidence type="ECO:0000256" key="7">
    <source>
        <dbReference type="SAM" id="SignalP"/>
    </source>
</evidence>
<keyword evidence="9" id="KW-1185">Reference proteome</keyword>
<dbReference type="EMBL" id="UGHF01000001">
    <property type="protein sequence ID" value="STO60385.1"/>
    <property type="molecule type" value="Genomic_DNA"/>
</dbReference>
<proteinExistence type="inferred from homology"/>
<gene>
    <name evidence="8" type="primary">modA</name>
    <name evidence="8" type="ORF">NCTC1659_01674</name>
</gene>
<evidence type="ECO:0000256" key="4">
    <source>
        <dbReference type="ARBA" id="ARBA00022729"/>
    </source>
</evidence>
<dbReference type="InterPro" id="IPR050682">
    <property type="entry name" value="ModA/WtpA"/>
</dbReference>
<keyword evidence="4 7" id="KW-0732">Signal</keyword>
<dbReference type="NCBIfam" id="TIGR01256">
    <property type="entry name" value="modA"/>
    <property type="match status" value="1"/>
</dbReference>
<evidence type="ECO:0000256" key="1">
    <source>
        <dbReference type="ARBA" id="ARBA00009175"/>
    </source>
</evidence>
<feature type="chain" id="PRO_5030036306" evidence="7">
    <location>
        <begin position="25"/>
        <end position="254"/>
    </location>
</feature>
<keyword evidence="3 6" id="KW-0479">Metal-binding</keyword>
<feature type="binding site" evidence="6">
    <location>
        <position position="146"/>
    </location>
    <ligand>
        <name>molybdate</name>
        <dbReference type="ChEBI" id="CHEBI:36264"/>
    </ligand>
</feature>
<feature type="binding site" evidence="6">
    <location>
        <position position="33"/>
    </location>
    <ligand>
        <name>molybdate</name>
        <dbReference type="ChEBI" id="CHEBI:36264"/>
    </ligand>
</feature>
<dbReference type="RefSeq" id="WP_078217490.1">
    <property type="nucleotide sequence ID" value="NZ_MUXZ01000004.1"/>
</dbReference>
<dbReference type="Proteomes" id="UP000254329">
    <property type="component" value="Unassembled WGS sequence"/>
</dbReference>
<evidence type="ECO:0000313" key="9">
    <source>
        <dbReference type="Proteomes" id="UP000254329"/>
    </source>
</evidence>
<feature type="signal peptide" evidence="7">
    <location>
        <begin position="1"/>
        <end position="24"/>
    </location>
</feature>
<reference evidence="8 9" key="1">
    <citation type="submission" date="2018-06" db="EMBL/GenBank/DDBJ databases">
        <authorList>
            <consortium name="Pathogen Informatics"/>
            <person name="Doyle S."/>
        </authorList>
    </citation>
    <scope>NUCLEOTIDE SEQUENCE [LARGE SCALE GENOMIC DNA]</scope>
    <source>
        <strain evidence="8 9">NCTC1659</strain>
    </source>
</reference>
<dbReference type="STRING" id="733.B0186_00820"/>
<dbReference type="GO" id="GO:0030288">
    <property type="term" value="C:outer membrane-bounded periplasmic space"/>
    <property type="evidence" value="ECO:0007669"/>
    <property type="project" value="TreeGrafter"/>
</dbReference>